<gene>
    <name evidence="3" type="ORF">Val02_76530</name>
</gene>
<protein>
    <recommendedName>
        <fullName evidence="2">G domain-containing protein</fullName>
    </recommendedName>
</protein>
<dbReference type="EMBL" id="BOPF01000039">
    <property type="protein sequence ID" value="GIJ50767.1"/>
    <property type="molecule type" value="Genomic_DNA"/>
</dbReference>
<reference evidence="3" key="1">
    <citation type="submission" date="2021-01" db="EMBL/GenBank/DDBJ databases">
        <title>Whole genome shotgun sequence of Virgisporangium aliadipatigenens NBRC 105644.</title>
        <authorList>
            <person name="Komaki H."/>
            <person name="Tamura T."/>
        </authorList>
    </citation>
    <scope>NUCLEOTIDE SEQUENCE</scope>
    <source>
        <strain evidence="3">NBRC 105644</strain>
    </source>
</reference>
<keyword evidence="1" id="KW-0472">Membrane</keyword>
<dbReference type="Gene3D" id="3.40.50.300">
    <property type="entry name" value="P-loop containing nucleotide triphosphate hydrolases"/>
    <property type="match status" value="1"/>
</dbReference>
<dbReference type="GO" id="GO:0019843">
    <property type="term" value="F:rRNA binding"/>
    <property type="evidence" value="ECO:0007669"/>
    <property type="project" value="TreeGrafter"/>
</dbReference>
<dbReference type="AlphaFoldDB" id="A0A8J3YUJ7"/>
<comment type="caution">
    <text evidence="3">The sequence shown here is derived from an EMBL/GenBank/DDBJ whole genome shotgun (WGS) entry which is preliminary data.</text>
</comment>
<name>A0A8J3YUJ7_9ACTN</name>
<dbReference type="InterPro" id="IPR005662">
    <property type="entry name" value="GTPase_Era-like"/>
</dbReference>
<keyword evidence="1" id="KW-0812">Transmembrane</keyword>
<dbReference type="GO" id="GO:0043024">
    <property type="term" value="F:ribosomal small subunit binding"/>
    <property type="evidence" value="ECO:0007669"/>
    <property type="project" value="TreeGrafter"/>
</dbReference>
<proteinExistence type="predicted"/>
<sequence>MTLTTSPSRVNADDLVSRVEALNAFLQTVTGAVPEATLGKAREVVTKAGKRLALSRDHTVVALAGATGSGKSSLFNAIAKLQLSQVGVRRPTTGLAHVCVWGPDRAKPLLDWLGVPSGRRFSRESALDGDDEAALRGMVLVDLPDFDSVHESHRAEVDRLLELVDLVVWVLDPQKYADKVVHEQYLSRFTRHRDITVVVLNQADLLGQTDAERVVADLRRLLDADGLVDVPVVITSAVTAPGTGALRHALEYGVSSRQGLLRRLTADVKAVAEDLAPLVSVEAGEAALDRDTVRRLSDALADAAGVPAVVEATEQAYLHRAGRAMGWPLVRWFRRMRPDPLRRLHLGGAGQAEVVPASSLPTSTAAEKAAVALAGRAVADRAVSTHGSGGVRALPEPWPAALLAAARSKLHDVPDALDVAITRTDLGLAEHRLWWRVVGIVQWVAAAVALVGLAWLGVRLLWLVLGLPDLPAPTYGGIPLPTAMLAGGLLFGLLLSVVVRPLITIGARRARRSADKKLRNAVANVAAEMIVEPVRAVLGSYGRARETLALVRKN</sequence>
<dbReference type="SUPFAM" id="SSF52540">
    <property type="entry name" value="P-loop containing nucleoside triphosphate hydrolases"/>
    <property type="match status" value="1"/>
</dbReference>
<dbReference type="InterPro" id="IPR006073">
    <property type="entry name" value="GTP-bd"/>
</dbReference>
<dbReference type="Pfam" id="PF01926">
    <property type="entry name" value="MMR_HSR1"/>
    <property type="match status" value="1"/>
</dbReference>
<dbReference type="PANTHER" id="PTHR42698">
    <property type="entry name" value="GTPASE ERA"/>
    <property type="match status" value="1"/>
</dbReference>
<feature type="domain" description="G" evidence="2">
    <location>
        <begin position="61"/>
        <end position="201"/>
    </location>
</feature>
<evidence type="ECO:0000259" key="2">
    <source>
        <dbReference type="Pfam" id="PF01926"/>
    </source>
</evidence>
<accession>A0A8J3YUJ7</accession>
<dbReference type="GO" id="GO:0005829">
    <property type="term" value="C:cytosol"/>
    <property type="evidence" value="ECO:0007669"/>
    <property type="project" value="TreeGrafter"/>
</dbReference>
<dbReference type="Proteomes" id="UP000619260">
    <property type="component" value="Unassembled WGS sequence"/>
</dbReference>
<evidence type="ECO:0000256" key="1">
    <source>
        <dbReference type="SAM" id="Phobius"/>
    </source>
</evidence>
<dbReference type="RefSeq" id="WP_203904192.1">
    <property type="nucleotide sequence ID" value="NZ_BOPF01000039.1"/>
</dbReference>
<dbReference type="GO" id="GO:0000028">
    <property type="term" value="P:ribosomal small subunit assembly"/>
    <property type="evidence" value="ECO:0007669"/>
    <property type="project" value="TreeGrafter"/>
</dbReference>
<organism evidence="3 4">
    <name type="scientific">Virgisporangium aliadipatigenens</name>
    <dbReference type="NCBI Taxonomy" id="741659"/>
    <lineage>
        <taxon>Bacteria</taxon>
        <taxon>Bacillati</taxon>
        <taxon>Actinomycetota</taxon>
        <taxon>Actinomycetes</taxon>
        <taxon>Micromonosporales</taxon>
        <taxon>Micromonosporaceae</taxon>
        <taxon>Virgisporangium</taxon>
    </lineage>
</organism>
<dbReference type="PANTHER" id="PTHR42698:SF1">
    <property type="entry name" value="GTPASE ERA, MITOCHONDRIAL"/>
    <property type="match status" value="1"/>
</dbReference>
<evidence type="ECO:0000313" key="3">
    <source>
        <dbReference type="EMBL" id="GIJ50767.1"/>
    </source>
</evidence>
<dbReference type="GO" id="GO:0005525">
    <property type="term" value="F:GTP binding"/>
    <property type="evidence" value="ECO:0007669"/>
    <property type="project" value="InterPro"/>
</dbReference>
<keyword evidence="1" id="KW-1133">Transmembrane helix</keyword>
<feature type="transmembrane region" description="Helical" evidence="1">
    <location>
        <begin position="433"/>
        <end position="458"/>
    </location>
</feature>
<evidence type="ECO:0000313" key="4">
    <source>
        <dbReference type="Proteomes" id="UP000619260"/>
    </source>
</evidence>
<keyword evidence="4" id="KW-1185">Reference proteome</keyword>
<dbReference type="InterPro" id="IPR027417">
    <property type="entry name" value="P-loop_NTPase"/>
</dbReference>
<feature type="transmembrane region" description="Helical" evidence="1">
    <location>
        <begin position="478"/>
        <end position="503"/>
    </location>
</feature>